<dbReference type="FunFam" id="3.40.50.10140:FF:000007">
    <property type="entry name" value="Disease resistance protein (TIR-NBS-LRR class)"/>
    <property type="match status" value="1"/>
</dbReference>
<sequence>MTTIDDPDSSRPAAVAFRLRWDVFLSFRGEDTRHSFVKNLSDSLDKEGVRAFLDDDGLNRGDEIAPSLLEAIEDSAAAIVVFSPRYAESRWCLEELAKICECPNKLILPVFHLVDPSHVRRQVGPFEKHFRVHEKKWPEDKVMKWRRAMEKVGGIAGLPVFSISEEDQKIQYLVKTVLTKLRTTPIGMAEYTVGLDSRVEKLINLLDIKSNGIRVLGLHGPGGVGKTTLATALYNKLVSRFELRSFIPNVRETSANENEGLISLQNKLINDLSGVKDPSPITEISFGVSKLEMRVNDKRVLVVLDDADDINQIAALVPEREWFHEGSRIIITARNKGVFPLNRLPTELYEVRELESSESLRLFNFHALRKERPPEAFVKRSEKIVSLTGGLPLALEVFGSFMFGKRRMEEWDDAIQKLAQIRPGNIQNVLKISYDGLNDEQEKSIFLDIACLFVQMRMKRKEVVDILKGCGFPAETSITSLAQKSLIKILEDNTLWMHDQVRDMGRQIVMEENISYPGSRSRVWKPSDIKAVLMEEKEEKLIQGMVLDFKRKSRVKDPSGEMISLKNFLENPNFTSALTHLKQIWMEFFQKGREEEEEKENVISTKPIETMAKLRLLQINHVNLRGKFNSLPAKLKWLQWKGCPLKALPSDFHAPQLAVLDLSESKLESLWGSKNKKIAENLAILNLRECHSINFIPDLSRHQKLEKITLENCKGLTQIHESIGNLQTLIYLNLRMCSNLNKLPNDVSGLKRLEKLILSRCSKLKELPTNIGSMESLKKLLADETAISSLPDSTFRLRQLEELNLNRCRHLKGLPQCIGNLFSLKELSLDGSGLEELPNSIGSLANLEKLSVMWCASLTVLPDSIGKLKSLTDFFILNSPIKELPESVGSLPNLKKLSVGIGQFLSRLPSSIGKLDSLVLLQIEETNIIDLPDEIGRLKSLETLEIRKCTSLVSLPESIGSMTKLTTLIITEAKIKELPVSIGMLENVAKLQLNNCRELFNLPTSIGNLKSLNNLLMEDTGVTYLPKSFGRLSSLIFLKMTKKPQGEVVIVSSEEESPNDEVLPTSFSDLVKLNELYARYCNISGKISDDFEKLSSLEILDLGYNSFCSLPSSLKGLSILKKLFLPHCKELKSLPPLPSSLLEIDVANCTVLETVSDLSNLESLQQLNLTSCEKVVDIPGLECLKSLRRLYMSDCNACSSEIKKRLAKGSLRNIRNISIPGSNIPSWFSQEAVTYSERRNHAIKAVIIGIVVSLNHEIQSSLRIRTPSVVDIQAKILKLDFPIFTTTLILLGVPNTNQDQFHLCRYSVHHPLVSQLKDGYQIEVTKRNPPLDPGVELKKSGIYLVYEGDDDYEGDEQSINESQRSVSEKLAKFFRTYEV</sequence>
<dbReference type="EMBL" id="JXTB01000071">
    <property type="protein sequence ID" value="PON67438.1"/>
    <property type="molecule type" value="Genomic_DNA"/>
</dbReference>
<dbReference type="PROSITE" id="PS50104">
    <property type="entry name" value="TIR"/>
    <property type="match status" value="1"/>
</dbReference>
<dbReference type="SUPFAM" id="SSF52200">
    <property type="entry name" value="Toll/Interleukin receptor TIR domain"/>
    <property type="match status" value="1"/>
</dbReference>
<evidence type="ECO:0000256" key="3">
    <source>
        <dbReference type="ARBA" id="ARBA00022821"/>
    </source>
</evidence>
<dbReference type="Pfam" id="PF01582">
    <property type="entry name" value="TIR"/>
    <property type="match status" value="1"/>
</dbReference>
<dbReference type="InterPro" id="IPR042197">
    <property type="entry name" value="Apaf_helical"/>
</dbReference>
<name>A0A2P5D2E1_PARAD</name>
<dbReference type="InterPro" id="IPR027417">
    <property type="entry name" value="P-loop_NTPase"/>
</dbReference>
<dbReference type="InterPro" id="IPR032675">
    <property type="entry name" value="LRR_dom_sf"/>
</dbReference>
<dbReference type="Gene3D" id="3.40.50.10140">
    <property type="entry name" value="Toll/interleukin-1 receptor homology (TIR) domain"/>
    <property type="match status" value="1"/>
</dbReference>
<accession>A0A2P5D2E1</accession>
<keyword evidence="7" id="KW-1185">Reference proteome</keyword>
<dbReference type="InterPro" id="IPR002182">
    <property type="entry name" value="NB-ARC"/>
</dbReference>
<dbReference type="InterPro" id="IPR044974">
    <property type="entry name" value="Disease_R_plants"/>
</dbReference>
<dbReference type="SMART" id="SM00255">
    <property type="entry name" value="TIR"/>
    <property type="match status" value="1"/>
</dbReference>
<dbReference type="GO" id="GO:0051707">
    <property type="term" value="P:response to other organism"/>
    <property type="evidence" value="ECO:0007669"/>
    <property type="project" value="UniProtKB-ARBA"/>
</dbReference>
<dbReference type="Pfam" id="PF23598">
    <property type="entry name" value="LRR_14"/>
    <property type="match status" value="2"/>
</dbReference>
<dbReference type="Gene3D" id="1.10.8.430">
    <property type="entry name" value="Helical domain of apoptotic protease-activating factors"/>
    <property type="match status" value="1"/>
</dbReference>
<dbReference type="GO" id="GO:0043531">
    <property type="term" value="F:ADP binding"/>
    <property type="evidence" value="ECO:0007669"/>
    <property type="project" value="InterPro"/>
</dbReference>
<dbReference type="Gene3D" id="3.40.50.300">
    <property type="entry name" value="P-loop containing nucleotide triphosphate hydrolases"/>
    <property type="match status" value="1"/>
</dbReference>
<keyword evidence="2" id="KW-0677">Repeat</keyword>
<dbReference type="GO" id="GO:0006952">
    <property type="term" value="P:defense response"/>
    <property type="evidence" value="ECO:0007669"/>
    <property type="project" value="UniProtKB-KW"/>
</dbReference>
<evidence type="ECO:0000256" key="1">
    <source>
        <dbReference type="ARBA" id="ARBA00022614"/>
    </source>
</evidence>
<evidence type="ECO:0000313" key="6">
    <source>
        <dbReference type="EMBL" id="PON67438.1"/>
    </source>
</evidence>
<gene>
    <name evidence="6" type="primary">PanTNL4</name>
    <name evidence="6" type="ORF">PanWU01x14_102410</name>
</gene>
<keyword evidence="3" id="KW-0611">Plant defense</keyword>
<dbReference type="Gene3D" id="3.80.10.10">
    <property type="entry name" value="Ribonuclease Inhibitor"/>
    <property type="match status" value="3"/>
</dbReference>
<proteinExistence type="predicted"/>
<dbReference type="GO" id="GO:0007165">
    <property type="term" value="P:signal transduction"/>
    <property type="evidence" value="ECO:0007669"/>
    <property type="project" value="InterPro"/>
</dbReference>
<dbReference type="InterPro" id="IPR003591">
    <property type="entry name" value="Leu-rich_rpt_typical-subtyp"/>
</dbReference>
<dbReference type="InterPro" id="IPR055414">
    <property type="entry name" value="LRR_R13L4/SHOC2-like"/>
</dbReference>
<dbReference type="InterPro" id="IPR058192">
    <property type="entry name" value="WHD_ROQ1-like"/>
</dbReference>
<dbReference type="PANTHER" id="PTHR11017">
    <property type="entry name" value="LEUCINE-RICH REPEAT-CONTAINING PROTEIN"/>
    <property type="match status" value="1"/>
</dbReference>
<dbReference type="OrthoDB" id="1188828at2759"/>
<feature type="domain" description="TIR" evidence="5">
    <location>
        <begin position="19"/>
        <end position="181"/>
    </location>
</feature>
<dbReference type="Pfam" id="PF23282">
    <property type="entry name" value="WHD_ROQ1"/>
    <property type="match status" value="1"/>
</dbReference>
<comment type="caution">
    <text evidence="6">The sequence shown here is derived from an EMBL/GenBank/DDBJ whole genome shotgun (WGS) entry which is preliminary data.</text>
</comment>
<dbReference type="InterPro" id="IPR000157">
    <property type="entry name" value="TIR_dom"/>
</dbReference>
<keyword evidence="1" id="KW-0433">Leucine-rich repeat</keyword>
<evidence type="ECO:0000313" key="7">
    <source>
        <dbReference type="Proteomes" id="UP000237105"/>
    </source>
</evidence>
<dbReference type="Proteomes" id="UP000237105">
    <property type="component" value="Unassembled WGS sequence"/>
</dbReference>
<dbReference type="PANTHER" id="PTHR11017:SF385">
    <property type="entry name" value="DISEASE RESISTANCE PROTEIN (TIR-NBS-LRR CLASS)-RELATED"/>
    <property type="match status" value="1"/>
</dbReference>
<evidence type="ECO:0000256" key="4">
    <source>
        <dbReference type="ARBA" id="ARBA00023027"/>
    </source>
</evidence>
<organism evidence="6 7">
    <name type="scientific">Parasponia andersonii</name>
    <name type="common">Sponia andersonii</name>
    <dbReference type="NCBI Taxonomy" id="3476"/>
    <lineage>
        <taxon>Eukaryota</taxon>
        <taxon>Viridiplantae</taxon>
        <taxon>Streptophyta</taxon>
        <taxon>Embryophyta</taxon>
        <taxon>Tracheophyta</taxon>
        <taxon>Spermatophyta</taxon>
        <taxon>Magnoliopsida</taxon>
        <taxon>eudicotyledons</taxon>
        <taxon>Gunneridae</taxon>
        <taxon>Pentapetalae</taxon>
        <taxon>rosids</taxon>
        <taxon>fabids</taxon>
        <taxon>Rosales</taxon>
        <taxon>Cannabaceae</taxon>
        <taxon>Parasponia</taxon>
    </lineage>
</organism>
<evidence type="ECO:0000256" key="2">
    <source>
        <dbReference type="ARBA" id="ARBA00022737"/>
    </source>
</evidence>
<protein>
    <submittedName>
        <fullName evidence="6">TIR-NBS-LRR-like protein</fullName>
    </submittedName>
</protein>
<dbReference type="SMART" id="SM00369">
    <property type="entry name" value="LRR_TYP"/>
    <property type="match status" value="5"/>
</dbReference>
<dbReference type="Pfam" id="PF00931">
    <property type="entry name" value="NB-ARC"/>
    <property type="match status" value="1"/>
</dbReference>
<keyword evidence="4" id="KW-0520">NAD</keyword>
<evidence type="ECO:0000259" key="5">
    <source>
        <dbReference type="PROSITE" id="PS50104"/>
    </source>
</evidence>
<dbReference type="SUPFAM" id="SSF52058">
    <property type="entry name" value="L domain-like"/>
    <property type="match status" value="2"/>
</dbReference>
<dbReference type="SUPFAM" id="SSF52540">
    <property type="entry name" value="P-loop containing nucleoside triphosphate hydrolases"/>
    <property type="match status" value="1"/>
</dbReference>
<dbReference type="InterPro" id="IPR035897">
    <property type="entry name" value="Toll_tir_struct_dom_sf"/>
</dbReference>
<reference evidence="7" key="1">
    <citation type="submission" date="2016-06" db="EMBL/GenBank/DDBJ databases">
        <title>Parallel loss of symbiosis genes in relatives of nitrogen-fixing non-legume Parasponia.</title>
        <authorList>
            <person name="Van Velzen R."/>
            <person name="Holmer R."/>
            <person name="Bu F."/>
            <person name="Rutten L."/>
            <person name="Van Zeijl A."/>
            <person name="Liu W."/>
            <person name="Santuari L."/>
            <person name="Cao Q."/>
            <person name="Sharma T."/>
            <person name="Shen D."/>
            <person name="Roswanjaya Y."/>
            <person name="Wardhani T."/>
            <person name="Kalhor M.S."/>
            <person name="Jansen J."/>
            <person name="Van den Hoogen J."/>
            <person name="Gungor B."/>
            <person name="Hartog M."/>
            <person name="Hontelez J."/>
            <person name="Verver J."/>
            <person name="Yang W.-C."/>
            <person name="Schijlen E."/>
            <person name="Repin R."/>
            <person name="Schilthuizen M."/>
            <person name="Schranz E."/>
            <person name="Heidstra R."/>
            <person name="Miyata K."/>
            <person name="Fedorova E."/>
            <person name="Kohlen W."/>
            <person name="Bisseling T."/>
            <person name="Smit S."/>
            <person name="Geurts R."/>
        </authorList>
    </citation>
    <scope>NUCLEOTIDE SEQUENCE [LARGE SCALE GENOMIC DNA]</scope>
    <source>
        <strain evidence="7">cv. WU1-14</strain>
    </source>
</reference>
<dbReference type="PRINTS" id="PR00364">
    <property type="entry name" value="DISEASERSIST"/>
</dbReference>